<comment type="caution">
    <text evidence="1">The sequence shown here is derived from an EMBL/GenBank/DDBJ whole genome shotgun (WGS) entry which is preliminary data.</text>
</comment>
<evidence type="ECO:0008006" key="3">
    <source>
        <dbReference type="Google" id="ProtNLM"/>
    </source>
</evidence>
<keyword evidence="2" id="KW-1185">Reference proteome</keyword>
<proteinExistence type="predicted"/>
<protein>
    <recommendedName>
        <fullName evidence="3">Kaptin actin binding protein</fullName>
    </recommendedName>
</protein>
<dbReference type="PANTHER" id="PTHR15435">
    <property type="entry name" value="KICSTOR COMPLEX PROTEIN KAPTIN"/>
    <property type="match status" value="1"/>
</dbReference>
<evidence type="ECO:0000313" key="2">
    <source>
        <dbReference type="Proteomes" id="UP001234178"/>
    </source>
</evidence>
<dbReference type="InterPro" id="IPR036322">
    <property type="entry name" value="WD40_repeat_dom_sf"/>
</dbReference>
<dbReference type="EMBL" id="JAOYFB010000040">
    <property type="protein sequence ID" value="KAK4037391.1"/>
    <property type="molecule type" value="Genomic_DNA"/>
</dbReference>
<reference evidence="1 2" key="1">
    <citation type="journal article" date="2023" name="Nucleic Acids Res.">
        <title>The hologenome of Daphnia magna reveals possible DNA methylation and microbiome-mediated evolution of the host genome.</title>
        <authorList>
            <person name="Chaturvedi A."/>
            <person name="Li X."/>
            <person name="Dhandapani V."/>
            <person name="Marshall H."/>
            <person name="Kissane S."/>
            <person name="Cuenca-Cambronero M."/>
            <person name="Asole G."/>
            <person name="Calvet F."/>
            <person name="Ruiz-Romero M."/>
            <person name="Marangio P."/>
            <person name="Guigo R."/>
            <person name="Rago D."/>
            <person name="Mirbahai L."/>
            <person name="Eastwood N."/>
            <person name="Colbourne J.K."/>
            <person name="Zhou J."/>
            <person name="Mallon E."/>
            <person name="Orsini L."/>
        </authorList>
    </citation>
    <scope>NUCLEOTIDE SEQUENCE [LARGE SCALE GENOMIC DNA]</scope>
    <source>
        <strain evidence="1">LRV0_1</strain>
    </source>
</reference>
<name>A0ABR0B6S9_9CRUS</name>
<gene>
    <name evidence="1" type="ORF">OUZ56_029428</name>
</gene>
<evidence type="ECO:0000313" key="1">
    <source>
        <dbReference type="EMBL" id="KAK4037391.1"/>
    </source>
</evidence>
<dbReference type="Proteomes" id="UP001234178">
    <property type="component" value="Unassembled WGS sequence"/>
</dbReference>
<accession>A0ABR0B6S9</accession>
<dbReference type="SUPFAM" id="SSF50978">
    <property type="entry name" value="WD40 repeat-like"/>
    <property type="match status" value="1"/>
</dbReference>
<sequence length="442" mass="49712">MVELELSREEAAEKARQFSLLFASTCKLLPHISYQLNWNGKNSITPNKFHDCHIFSLSSQGSIYSLCRLPNLNPYGRISLLAASLRKPVFLLEFNHGYKESLVPYSRELSFTYLPGNAEIVSITAFCKPGSNNTVIVVAYIKVGKTETGQCLNIFTVKESGSDFNADGLASSCSLEINFIPYHVTHCLCHNEVTIVLSGSDNRVHLFTEDSITHAAQEKIAIDEFPEFKIEFPSVVLWIEFHILREKSLRLTAIGCECGNFYLYIVDTKSNSVKTMANVNHGTPVTSSRFLDDSDTLNLLVTSSLLPATVYRNILEKFLNDPTILTGSDKHDVITCSIVCDVQMDQQPTILLGTYGQELLAYRLENLEWSLAWQRSFSHPILALDYCDVTGDGVRELVALTTRGVQILQTYIRRLPLVHSRRRGFSCRSNRSETIMRWTGVS</sequence>
<organism evidence="1 2">
    <name type="scientific">Daphnia magna</name>
    <dbReference type="NCBI Taxonomy" id="35525"/>
    <lineage>
        <taxon>Eukaryota</taxon>
        <taxon>Metazoa</taxon>
        <taxon>Ecdysozoa</taxon>
        <taxon>Arthropoda</taxon>
        <taxon>Crustacea</taxon>
        <taxon>Branchiopoda</taxon>
        <taxon>Diplostraca</taxon>
        <taxon>Cladocera</taxon>
        <taxon>Anomopoda</taxon>
        <taxon>Daphniidae</taxon>
        <taxon>Daphnia</taxon>
    </lineage>
</organism>
<dbReference type="PANTHER" id="PTHR15435:SF2">
    <property type="entry name" value="KICSTOR COMPLEX PROTEIN KAPTIN"/>
    <property type="match status" value="1"/>
</dbReference>
<dbReference type="InterPro" id="IPR029982">
    <property type="entry name" value="Kptn"/>
</dbReference>